<dbReference type="RefSeq" id="WP_010012993.1">
    <property type="nucleotide sequence ID" value="NZ_AEOS01000102.1"/>
</dbReference>
<gene>
    <name evidence="1" type="ORF">LC20004_05470</name>
</gene>
<dbReference type="KEGG" id="lcy:LC20004_05470"/>
<keyword evidence="2" id="KW-1185">Reference proteome</keyword>
<name>A0A2D1KMN2_9LACO</name>
<sequence>MEELFENVTEDLSKAYQHGIEERLYSQLIAASQLGKTSLSINTEVPNATIVAFLESKGLTCTHLPGQLVIDWSSIIEGIPYAG</sequence>
<evidence type="ECO:0000313" key="2">
    <source>
        <dbReference type="Proteomes" id="UP000223559"/>
    </source>
</evidence>
<proteinExistence type="predicted"/>
<dbReference type="EMBL" id="CP017697">
    <property type="protein sequence ID" value="ATO43389.1"/>
    <property type="molecule type" value="Genomic_DNA"/>
</dbReference>
<dbReference type="Proteomes" id="UP000223559">
    <property type="component" value="Chromosome"/>
</dbReference>
<dbReference type="AlphaFoldDB" id="A0A2D1KMN2"/>
<organism evidence="1 2">
    <name type="scientific">Loigolactobacillus coryniformis subsp. torquens DSM 20004 = KCTC 3535</name>
    <dbReference type="NCBI Taxonomy" id="1423822"/>
    <lineage>
        <taxon>Bacteria</taxon>
        <taxon>Bacillati</taxon>
        <taxon>Bacillota</taxon>
        <taxon>Bacilli</taxon>
        <taxon>Lactobacillales</taxon>
        <taxon>Lactobacillaceae</taxon>
        <taxon>Loigolactobacillus</taxon>
    </lineage>
</organism>
<protein>
    <submittedName>
        <fullName evidence="1">Uncharacterized protein</fullName>
    </submittedName>
</protein>
<accession>A0A2D1KMN2</accession>
<reference evidence="1 2" key="1">
    <citation type="submission" date="2016-10" db="EMBL/GenBank/DDBJ databases">
        <title>The whole genome sequencing and assembly of L. cotyniformis subsp. torquens DSM 20004 strain.</title>
        <authorList>
            <person name="Park M.-K."/>
            <person name="Lee Y.-J."/>
            <person name="Yi H."/>
            <person name="Bahn Y.-S."/>
            <person name="Kim J.F."/>
            <person name="Lee D.-W."/>
        </authorList>
    </citation>
    <scope>NUCLEOTIDE SEQUENCE [LARGE SCALE GENOMIC DNA]</scope>
    <source>
        <strain evidence="1 2">DSM 20004</strain>
    </source>
</reference>
<evidence type="ECO:0000313" key="1">
    <source>
        <dbReference type="EMBL" id="ATO43389.1"/>
    </source>
</evidence>